<proteinExistence type="predicted"/>
<evidence type="ECO:0000313" key="2">
    <source>
        <dbReference type="EMBL" id="AJD92301.1"/>
    </source>
</evidence>
<dbReference type="BioCyc" id="JESP1508404:G14D9-12265-MONOMER"/>
<sequence>MRFGLREGLKSPVRMIDFVSESTTNIHIKRYITAAFIAGLLIFGFGSIIGMGTQEWAGNFVLFYGLEYDLQRFYFLLGSLAQGFLYVSLVLFLPAIFNWLIAKEITLNQTLSLSFFPLAILLLERLSFIVLIVWQGVDWYSSPFSWGVIGQLFIDHAWIIYFLGTISLFKFWVIYWQFMTLRKITHLKRWAAFLIILTFNILFWSATATLEWLPFYQYLFL</sequence>
<dbReference type="EMBL" id="CP009416">
    <property type="protein sequence ID" value="AJD92301.1"/>
    <property type="molecule type" value="Genomic_DNA"/>
</dbReference>
<accession>A0A0B5AQC7</accession>
<keyword evidence="3" id="KW-1185">Reference proteome</keyword>
<protein>
    <recommendedName>
        <fullName evidence="4">Yip1 domain-containing protein</fullName>
    </recommendedName>
</protein>
<dbReference type="OrthoDB" id="2455856at2"/>
<feature type="transmembrane region" description="Helical" evidence="1">
    <location>
        <begin position="113"/>
        <end position="137"/>
    </location>
</feature>
<dbReference type="HOGENOM" id="CLU_104597_0_0_9"/>
<keyword evidence="1" id="KW-1133">Transmembrane helix</keyword>
<dbReference type="Proteomes" id="UP000031449">
    <property type="component" value="Chromosome"/>
</dbReference>
<reference evidence="2 3" key="1">
    <citation type="submission" date="2014-08" db="EMBL/GenBank/DDBJ databases">
        <title>Complete genome of a marine bacteria Jeotgalibacillus malaysiensis.</title>
        <authorList>
            <person name="Yaakop A.S."/>
            <person name="Chan K.-G."/>
            <person name="Goh K.M."/>
        </authorList>
    </citation>
    <scope>NUCLEOTIDE SEQUENCE [LARGE SCALE GENOMIC DNA]</scope>
    <source>
        <strain evidence="2 3">D5</strain>
    </source>
</reference>
<dbReference type="STRING" id="1508404.JMA_29840"/>
<feature type="transmembrane region" description="Helical" evidence="1">
    <location>
        <begin position="190"/>
        <end position="213"/>
    </location>
</feature>
<dbReference type="KEGG" id="jeo:JMA_29840"/>
<name>A0A0B5AQC7_9BACL</name>
<dbReference type="AlphaFoldDB" id="A0A0B5AQC7"/>
<gene>
    <name evidence="2" type="ORF">JMA_29840</name>
</gene>
<evidence type="ECO:0008006" key="4">
    <source>
        <dbReference type="Google" id="ProtNLM"/>
    </source>
</evidence>
<keyword evidence="1" id="KW-0812">Transmembrane</keyword>
<organism evidence="2 3">
    <name type="scientific">Jeotgalibacillus malaysiensis</name>
    <dbReference type="NCBI Taxonomy" id="1508404"/>
    <lineage>
        <taxon>Bacteria</taxon>
        <taxon>Bacillati</taxon>
        <taxon>Bacillota</taxon>
        <taxon>Bacilli</taxon>
        <taxon>Bacillales</taxon>
        <taxon>Caryophanaceae</taxon>
        <taxon>Jeotgalibacillus</taxon>
    </lineage>
</organism>
<feature type="transmembrane region" description="Helical" evidence="1">
    <location>
        <begin position="157"/>
        <end position="178"/>
    </location>
</feature>
<evidence type="ECO:0000256" key="1">
    <source>
        <dbReference type="SAM" id="Phobius"/>
    </source>
</evidence>
<feature type="transmembrane region" description="Helical" evidence="1">
    <location>
        <begin position="31"/>
        <end position="53"/>
    </location>
</feature>
<keyword evidence="1" id="KW-0472">Membrane</keyword>
<feature type="transmembrane region" description="Helical" evidence="1">
    <location>
        <begin position="73"/>
        <end position="101"/>
    </location>
</feature>
<evidence type="ECO:0000313" key="3">
    <source>
        <dbReference type="Proteomes" id="UP000031449"/>
    </source>
</evidence>